<dbReference type="Proteomes" id="UP000642673">
    <property type="component" value="Unassembled WGS sequence"/>
</dbReference>
<evidence type="ECO:0000313" key="2">
    <source>
        <dbReference type="EMBL" id="GHB68163.1"/>
    </source>
</evidence>
<sequence>MCEAGEPGQPTGIDRVDPGREHGTEAAREHLTEGADMPGGRVQFGTTGRDILETVAVGGDAGLHGPAEALPQMEPVGDV</sequence>
<feature type="region of interest" description="Disordered" evidence="1">
    <location>
        <begin position="1"/>
        <end position="45"/>
    </location>
</feature>
<name>A0ABQ3F0S6_9ACTN</name>
<protein>
    <submittedName>
        <fullName evidence="2">Uncharacterized protein</fullName>
    </submittedName>
</protein>
<gene>
    <name evidence="2" type="ORF">GCM10010347_42860</name>
</gene>
<accession>A0ABQ3F0S6</accession>
<feature type="region of interest" description="Disordered" evidence="1">
    <location>
        <begin position="59"/>
        <end position="79"/>
    </location>
</feature>
<proteinExistence type="predicted"/>
<feature type="compositionally biased region" description="Basic and acidic residues" evidence="1">
    <location>
        <begin position="14"/>
        <end position="33"/>
    </location>
</feature>
<reference evidence="3" key="1">
    <citation type="journal article" date="2019" name="Int. J. Syst. Evol. Microbiol.">
        <title>The Global Catalogue of Microorganisms (GCM) 10K type strain sequencing project: providing services to taxonomists for standard genome sequencing and annotation.</title>
        <authorList>
            <consortium name="The Broad Institute Genomics Platform"/>
            <consortium name="The Broad Institute Genome Sequencing Center for Infectious Disease"/>
            <person name="Wu L."/>
            <person name="Ma J."/>
        </authorList>
    </citation>
    <scope>NUCLEOTIDE SEQUENCE [LARGE SCALE GENOMIC DNA]</scope>
    <source>
        <strain evidence="3">JCM 4738</strain>
    </source>
</reference>
<keyword evidence="3" id="KW-1185">Reference proteome</keyword>
<dbReference type="EMBL" id="BMVP01000008">
    <property type="protein sequence ID" value="GHB68163.1"/>
    <property type="molecule type" value="Genomic_DNA"/>
</dbReference>
<organism evidence="2 3">
    <name type="scientific">Streptomyces cirratus</name>
    <dbReference type="NCBI Taxonomy" id="68187"/>
    <lineage>
        <taxon>Bacteria</taxon>
        <taxon>Bacillati</taxon>
        <taxon>Actinomycetota</taxon>
        <taxon>Actinomycetes</taxon>
        <taxon>Kitasatosporales</taxon>
        <taxon>Streptomycetaceae</taxon>
        <taxon>Streptomyces</taxon>
    </lineage>
</organism>
<evidence type="ECO:0000313" key="3">
    <source>
        <dbReference type="Proteomes" id="UP000642673"/>
    </source>
</evidence>
<evidence type="ECO:0000256" key="1">
    <source>
        <dbReference type="SAM" id="MobiDB-lite"/>
    </source>
</evidence>
<comment type="caution">
    <text evidence="2">The sequence shown here is derived from an EMBL/GenBank/DDBJ whole genome shotgun (WGS) entry which is preliminary data.</text>
</comment>